<evidence type="ECO:0000313" key="2">
    <source>
        <dbReference type="EMBL" id="CDQ95295.1"/>
    </source>
</evidence>
<reference evidence="2" key="1">
    <citation type="journal article" date="2014" name="Nat. Commun.">
        <title>The rainbow trout genome provides novel insights into evolution after whole-genome duplication in vertebrates.</title>
        <authorList>
            <person name="Berthelot C."/>
            <person name="Brunet F."/>
            <person name="Chalopin D."/>
            <person name="Juanchich A."/>
            <person name="Bernard M."/>
            <person name="Noel B."/>
            <person name="Bento P."/>
            <person name="Da Silva C."/>
            <person name="Labadie K."/>
            <person name="Alberti A."/>
            <person name="Aury J.M."/>
            <person name="Louis A."/>
            <person name="Dehais P."/>
            <person name="Bardou P."/>
            <person name="Montfort J."/>
            <person name="Klopp C."/>
            <person name="Cabau C."/>
            <person name="Gaspin C."/>
            <person name="Thorgaard G.H."/>
            <person name="Boussaha M."/>
            <person name="Quillet E."/>
            <person name="Guyomard R."/>
            <person name="Galiana D."/>
            <person name="Bobe J."/>
            <person name="Volff J.N."/>
            <person name="Genet C."/>
            <person name="Wincker P."/>
            <person name="Jaillon O."/>
            <person name="Roest Crollius H."/>
            <person name="Guiguen Y."/>
        </authorList>
    </citation>
    <scope>NUCLEOTIDE SEQUENCE [LARGE SCALE GENOMIC DNA]</scope>
</reference>
<evidence type="ECO:0000256" key="1">
    <source>
        <dbReference type="SAM" id="Phobius"/>
    </source>
</evidence>
<organism evidence="2 3">
    <name type="scientific">Oncorhynchus mykiss</name>
    <name type="common">Rainbow trout</name>
    <name type="synonym">Salmo gairdneri</name>
    <dbReference type="NCBI Taxonomy" id="8022"/>
    <lineage>
        <taxon>Eukaryota</taxon>
        <taxon>Metazoa</taxon>
        <taxon>Chordata</taxon>
        <taxon>Craniata</taxon>
        <taxon>Vertebrata</taxon>
        <taxon>Euteleostomi</taxon>
        <taxon>Actinopterygii</taxon>
        <taxon>Neopterygii</taxon>
        <taxon>Teleostei</taxon>
        <taxon>Protacanthopterygii</taxon>
        <taxon>Salmoniformes</taxon>
        <taxon>Salmonidae</taxon>
        <taxon>Salmoninae</taxon>
        <taxon>Oncorhynchus</taxon>
    </lineage>
</organism>
<dbReference type="Proteomes" id="UP000193380">
    <property type="component" value="Unassembled WGS sequence"/>
</dbReference>
<gene>
    <name evidence="2" type="ORF">GSONMT00021955001</name>
</gene>
<name>A0A060Z1Z0_ONCMY</name>
<reference evidence="2" key="2">
    <citation type="submission" date="2014-03" db="EMBL/GenBank/DDBJ databases">
        <authorList>
            <person name="Genoscope - CEA"/>
        </authorList>
    </citation>
    <scope>NUCLEOTIDE SEQUENCE</scope>
</reference>
<keyword evidence="1" id="KW-0812">Transmembrane</keyword>
<accession>A0A060Z1Z0</accession>
<feature type="transmembrane region" description="Helical" evidence="1">
    <location>
        <begin position="35"/>
        <end position="58"/>
    </location>
</feature>
<dbReference type="STRING" id="8022.A0A060Z1Z0"/>
<dbReference type="PaxDb" id="8022-A0A060Z1Z0"/>
<protein>
    <submittedName>
        <fullName evidence="2">Uncharacterized protein</fullName>
    </submittedName>
</protein>
<dbReference type="EMBL" id="FR920579">
    <property type="protein sequence ID" value="CDQ95295.1"/>
    <property type="molecule type" value="Genomic_DNA"/>
</dbReference>
<proteinExistence type="predicted"/>
<evidence type="ECO:0000313" key="3">
    <source>
        <dbReference type="Proteomes" id="UP000193380"/>
    </source>
</evidence>
<dbReference type="AlphaFoldDB" id="A0A060Z1Z0"/>
<keyword evidence="1" id="KW-0472">Membrane</keyword>
<sequence length="106" mass="11469">MQKRGYACRHRQYYTTDGGGIVIPTDAPQASGAGLIAGAVIGAIVVFTLIFGLLYYVFSIRGVKLSDVSFPTRTGRSVDVVSEAYSNRGFLSIKDVHDGNRAPERK</sequence>
<keyword evidence="1" id="KW-1133">Transmembrane helix</keyword>